<accession>A0ABT6AYA8</accession>
<evidence type="ECO:0000259" key="9">
    <source>
        <dbReference type="SMART" id="SM00387"/>
    </source>
</evidence>
<dbReference type="CDD" id="cd16917">
    <property type="entry name" value="HATPase_UhpB-NarQ-NarX-like"/>
    <property type="match status" value="1"/>
</dbReference>
<dbReference type="InterPro" id="IPR003594">
    <property type="entry name" value="HATPase_dom"/>
</dbReference>
<evidence type="ECO:0000256" key="7">
    <source>
        <dbReference type="ARBA" id="ARBA00022840"/>
    </source>
</evidence>
<evidence type="ECO:0000256" key="2">
    <source>
        <dbReference type="ARBA" id="ARBA00012438"/>
    </source>
</evidence>
<dbReference type="EC" id="2.7.13.3" evidence="2"/>
<dbReference type="Pfam" id="PF02518">
    <property type="entry name" value="HATPase_c"/>
    <property type="match status" value="1"/>
</dbReference>
<organism evidence="10 11">
    <name type="scientific">Cupriavidus basilensis</name>
    <dbReference type="NCBI Taxonomy" id="68895"/>
    <lineage>
        <taxon>Bacteria</taxon>
        <taxon>Pseudomonadati</taxon>
        <taxon>Pseudomonadota</taxon>
        <taxon>Betaproteobacteria</taxon>
        <taxon>Burkholderiales</taxon>
        <taxon>Burkholderiaceae</taxon>
        <taxon>Cupriavidus</taxon>
    </lineage>
</organism>
<sequence length="533" mass="56178">MRQPHPARAWMVVTTVAALAALALMVQPVLTAAWSSEAVRFMTKAAELRQRGSGFARGDEAGAGARQWLAEARALLADPPFGSALAEAEQAGAFAASPGNTVAGAMPLLEQAAVDVSESLQRHLRVDIAVRIALLIVAAGGLLVGLRLRRQAGEVPAHAAGAPAMPPQDRWLTLLDQVMTALSGEALGPQALRNVCHAVADSLAARACGICLAAETSEALQLPAVVHAGELGWAQVERVRTLAVAGPHTVFEMEAHGAPARAGGTGAGMAVPIGDGKVRHGHLFLVFGTAQECQLHGSQIAEAVGRHLALAIGGFCRMQEGRRVALIEERAAMARELHDSLAQSLSYMKIQVSRLRTLSERGDARDELASTAEALREGLNGAYRKLRELITTFRTQINARGLSAALAEALDEYGARSSVAMTLDNRLKSCRLTANEEFHIVQIVREALSNVVRHAGASQATVRLLPEGNGAIAITIEDDGLGFEPAADPRNQHGTAIMRERALSLDGALAITPRPGGGCCVAVRFCPVSQPDW</sequence>
<keyword evidence="8" id="KW-0902">Two-component regulatory system</keyword>
<dbReference type="PANTHER" id="PTHR24421">
    <property type="entry name" value="NITRATE/NITRITE SENSOR PROTEIN NARX-RELATED"/>
    <property type="match status" value="1"/>
</dbReference>
<evidence type="ECO:0000256" key="3">
    <source>
        <dbReference type="ARBA" id="ARBA00022553"/>
    </source>
</evidence>
<dbReference type="Gene3D" id="3.30.565.10">
    <property type="entry name" value="Histidine kinase-like ATPase, C-terminal domain"/>
    <property type="match status" value="1"/>
</dbReference>
<dbReference type="EMBL" id="JARJLM010000501">
    <property type="protein sequence ID" value="MDF3837343.1"/>
    <property type="molecule type" value="Genomic_DNA"/>
</dbReference>
<dbReference type="GO" id="GO:0016301">
    <property type="term" value="F:kinase activity"/>
    <property type="evidence" value="ECO:0007669"/>
    <property type="project" value="UniProtKB-KW"/>
</dbReference>
<evidence type="ECO:0000256" key="4">
    <source>
        <dbReference type="ARBA" id="ARBA00022679"/>
    </source>
</evidence>
<keyword evidence="6 10" id="KW-0418">Kinase</keyword>
<protein>
    <recommendedName>
        <fullName evidence="2">histidine kinase</fullName>
        <ecNumber evidence="2">2.7.13.3</ecNumber>
    </recommendedName>
</protein>
<dbReference type="InterPro" id="IPR036890">
    <property type="entry name" value="HATPase_C_sf"/>
</dbReference>
<keyword evidence="11" id="KW-1185">Reference proteome</keyword>
<keyword evidence="4" id="KW-0808">Transferase</keyword>
<gene>
    <name evidence="10" type="ORF">P3W85_31005</name>
</gene>
<evidence type="ECO:0000313" key="11">
    <source>
        <dbReference type="Proteomes" id="UP001216674"/>
    </source>
</evidence>
<evidence type="ECO:0000256" key="8">
    <source>
        <dbReference type="ARBA" id="ARBA00023012"/>
    </source>
</evidence>
<comment type="catalytic activity">
    <reaction evidence="1">
        <text>ATP + protein L-histidine = ADP + protein N-phospho-L-histidine.</text>
        <dbReference type="EC" id="2.7.13.3"/>
    </reaction>
</comment>
<evidence type="ECO:0000313" key="10">
    <source>
        <dbReference type="EMBL" id="MDF3837343.1"/>
    </source>
</evidence>
<dbReference type="InterPro" id="IPR011712">
    <property type="entry name" value="Sig_transdc_His_kin_sub3_dim/P"/>
</dbReference>
<dbReference type="RefSeq" id="WP_276267571.1">
    <property type="nucleotide sequence ID" value="NZ_JARJLM010000501.1"/>
</dbReference>
<keyword evidence="3" id="KW-0597">Phosphoprotein</keyword>
<dbReference type="InterPro" id="IPR050482">
    <property type="entry name" value="Sensor_HK_TwoCompSys"/>
</dbReference>
<dbReference type="PANTHER" id="PTHR24421:SF10">
    <property type="entry name" value="NITRATE_NITRITE SENSOR PROTEIN NARQ"/>
    <property type="match status" value="1"/>
</dbReference>
<keyword evidence="5" id="KW-0547">Nucleotide-binding</keyword>
<proteinExistence type="predicted"/>
<dbReference type="SMART" id="SM00387">
    <property type="entry name" value="HATPase_c"/>
    <property type="match status" value="1"/>
</dbReference>
<feature type="domain" description="Histidine kinase/HSP90-like ATPase" evidence="9">
    <location>
        <begin position="435"/>
        <end position="529"/>
    </location>
</feature>
<comment type="caution">
    <text evidence="10">The sequence shown here is derived from an EMBL/GenBank/DDBJ whole genome shotgun (WGS) entry which is preliminary data.</text>
</comment>
<name>A0ABT6AYA8_9BURK</name>
<evidence type="ECO:0000256" key="6">
    <source>
        <dbReference type="ARBA" id="ARBA00022777"/>
    </source>
</evidence>
<reference evidence="10 11" key="1">
    <citation type="submission" date="2023-03" db="EMBL/GenBank/DDBJ databases">
        <title>Draft assemblies of triclosan tolerant bacteria isolated from returned activated sludge.</title>
        <authorList>
            <person name="Van Hamelsveld S."/>
        </authorList>
    </citation>
    <scope>NUCLEOTIDE SEQUENCE [LARGE SCALE GENOMIC DNA]</scope>
    <source>
        <strain evidence="10 11">GW210010_S58</strain>
    </source>
</reference>
<keyword evidence="7" id="KW-0067">ATP-binding</keyword>
<dbReference type="Gene3D" id="1.20.5.1930">
    <property type="match status" value="1"/>
</dbReference>
<dbReference type="Proteomes" id="UP001216674">
    <property type="component" value="Unassembled WGS sequence"/>
</dbReference>
<evidence type="ECO:0000256" key="5">
    <source>
        <dbReference type="ARBA" id="ARBA00022741"/>
    </source>
</evidence>
<dbReference type="SUPFAM" id="SSF55874">
    <property type="entry name" value="ATPase domain of HSP90 chaperone/DNA topoisomerase II/histidine kinase"/>
    <property type="match status" value="1"/>
</dbReference>
<evidence type="ECO:0000256" key="1">
    <source>
        <dbReference type="ARBA" id="ARBA00000085"/>
    </source>
</evidence>
<dbReference type="Pfam" id="PF07730">
    <property type="entry name" value="HisKA_3"/>
    <property type="match status" value="1"/>
</dbReference>